<dbReference type="EC" id="2.1.1.288" evidence="3"/>
<dbReference type="Proteomes" id="UP000036356">
    <property type="component" value="Unassembled WGS sequence"/>
</dbReference>
<dbReference type="Gene3D" id="3.40.50.150">
    <property type="entry name" value="Vaccinia Virus protein VP39"/>
    <property type="match status" value="1"/>
</dbReference>
<protein>
    <submittedName>
        <fullName evidence="3">Aklanonic acid methyltransferase DnrC</fullName>
        <ecNumber evidence="3">2.1.1.288</ecNumber>
    </submittedName>
</protein>
<dbReference type="InterPro" id="IPR013216">
    <property type="entry name" value="Methyltransf_11"/>
</dbReference>
<dbReference type="InterPro" id="IPR029063">
    <property type="entry name" value="SAM-dependent_MTases_sf"/>
</dbReference>
<dbReference type="Pfam" id="PF08241">
    <property type="entry name" value="Methyltransf_11"/>
    <property type="match status" value="1"/>
</dbReference>
<evidence type="ECO:0000256" key="1">
    <source>
        <dbReference type="SAM" id="MobiDB-lite"/>
    </source>
</evidence>
<gene>
    <name evidence="3" type="primary">dnrC</name>
    <name evidence="3" type="ORF">DEAC_c04650</name>
</gene>
<name>A0A0J1FW81_9FIRM</name>
<dbReference type="SUPFAM" id="SSF53335">
    <property type="entry name" value="S-adenosyl-L-methionine-dependent methyltransferases"/>
    <property type="match status" value="1"/>
</dbReference>
<feature type="domain" description="Methyltransferase type 11" evidence="2">
    <location>
        <begin position="41"/>
        <end position="138"/>
    </location>
</feature>
<keyword evidence="3" id="KW-0489">Methyltransferase</keyword>
<reference evidence="3 4" key="1">
    <citation type="submission" date="2015-06" db="EMBL/GenBank/DDBJ databases">
        <title>Draft genome of the moderately acidophilic sulfate reducer Candidatus Desulfosporosinus acididurans strain M1.</title>
        <authorList>
            <person name="Poehlein A."/>
            <person name="Petzsch P."/>
            <person name="Johnson B.D."/>
            <person name="Schloemann M."/>
            <person name="Daniel R."/>
            <person name="Muehling M."/>
        </authorList>
    </citation>
    <scope>NUCLEOTIDE SEQUENCE [LARGE SCALE GENOMIC DNA]</scope>
    <source>
        <strain evidence="3 4">M1</strain>
    </source>
</reference>
<dbReference type="STRING" id="476652.DEAC_c04650"/>
<evidence type="ECO:0000313" key="4">
    <source>
        <dbReference type="Proteomes" id="UP000036356"/>
    </source>
</evidence>
<evidence type="ECO:0000313" key="3">
    <source>
        <dbReference type="EMBL" id="KLU67253.1"/>
    </source>
</evidence>
<accession>A0A0J1FW81</accession>
<dbReference type="RefSeq" id="WP_047808419.1">
    <property type="nucleotide sequence ID" value="NZ_LDZY01000002.1"/>
</dbReference>
<sequence>MAHKFNPGNKRKLDDQWRRQNLPPKPTLEKLGLNSDDTLADVGCGIGYFTIPAAEVIKSPNKVFALDTSEEMLAEVEKRADDAGISNIVLIKTEEYGLKLPDQAVSFVLLVNVLHEIDNQEGFLGEVYRILKTDGKIALIDWEKKATEMGPPLDHRISSQDAQGLLQTASFELLKEMSFAETFYGLVAIKK</sequence>
<dbReference type="CDD" id="cd02440">
    <property type="entry name" value="AdoMet_MTases"/>
    <property type="match status" value="1"/>
</dbReference>
<dbReference type="InterPro" id="IPR050508">
    <property type="entry name" value="Methyltransf_Superfamily"/>
</dbReference>
<comment type="caution">
    <text evidence="3">The sequence shown here is derived from an EMBL/GenBank/DDBJ whole genome shotgun (WGS) entry which is preliminary data.</text>
</comment>
<dbReference type="GO" id="GO:0032259">
    <property type="term" value="P:methylation"/>
    <property type="evidence" value="ECO:0007669"/>
    <property type="project" value="UniProtKB-KW"/>
</dbReference>
<keyword evidence="3" id="KW-0808">Transferase</keyword>
<evidence type="ECO:0000259" key="2">
    <source>
        <dbReference type="Pfam" id="PF08241"/>
    </source>
</evidence>
<keyword evidence="4" id="KW-1185">Reference proteome</keyword>
<dbReference type="AlphaFoldDB" id="A0A0J1FW81"/>
<proteinExistence type="predicted"/>
<dbReference type="PATRIC" id="fig|476652.3.peg.469"/>
<dbReference type="GO" id="GO:0008757">
    <property type="term" value="F:S-adenosylmethionine-dependent methyltransferase activity"/>
    <property type="evidence" value="ECO:0007669"/>
    <property type="project" value="InterPro"/>
</dbReference>
<organism evidence="3 4">
    <name type="scientific">Desulfosporosinus acididurans</name>
    <dbReference type="NCBI Taxonomy" id="476652"/>
    <lineage>
        <taxon>Bacteria</taxon>
        <taxon>Bacillati</taxon>
        <taxon>Bacillota</taxon>
        <taxon>Clostridia</taxon>
        <taxon>Eubacteriales</taxon>
        <taxon>Desulfitobacteriaceae</taxon>
        <taxon>Desulfosporosinus</taxon>
    </lineage>
</organism>
<dbReference type="PANTHER" id="PTHR42912">
    <property type="entry name" value="METHYLTRANSFERASE"/>
    <property type="match status" value="1"/>
</dbReference>
<dbReference type="EMBL" id="LDZY01000002">
    <property type="protein sequence ID" value="KLU67253.1"/>
    <property type="molecule type" value="Genomic_DNA"/>
</dbReference>
<feature type="region of interest" description="Disordered" evidence="1">
    <location>
        <begin position="1"/>
        <end position="30"/>
    </location>
</feature>